<feature type="domain" description="Aminotransferase class I/classII large" evidence="14">
    <location>
        <begin position="70"/>
        <end position="338"/>
    </location>
</feature>
<protein>
    <recommendedName>
        <fullName evidence="6">serine C-palmitoyltransferase</fullName>
        <ecNumber evidence="6">2.3.1.50</ecNumber>
    </recommendedName>
</protein>
<keyword evidence="9" id="KW-0746">Sphingolipid metabolism</keyword>
<dbReference type="EMBL" id="JAUJYO010000013">
    <property type="protein sequence ID" value="KAK1301257.1"/>
    <property type="molecule type" value="Genomic_DNA"/>
</dbReference>
<comment type="pathway">
    <text evidence="3">Lipid metabolism; sphingolipid metabolism.</text>
</comment>
<feature type="signal peptide" evidence="13">
    <location>
        <begin position="1"/>
        <end position="21"/>
    </location>
</feature>
<keyword evidence="7" id="KW-0808">Transferase</keyword>
<evidence type="ECO:0000256" key="9">
    <source>
        <dbReference type="ARBA" id="ARBA00022919"/>
    </source>
</evidence>
<dbReference type="PANTHER" id="PTHR13693">
    <property type="entry name" value="CLASS II AMINOTRANSFERASE/8-AMINO-7-OXONONANOATE SYNTHASE"/>
    <property type="match status" value="1"/>
</dbReference>
<comment type="catalytic activity">
    <reaction evidence="12">
        <text>L-serine + hexadecanoyl-CoA + H(+) = 3-oxosphinganine + CO2 + CoA</text>
        <dbReference type="Rhea" id="RHEA:14761"/>
        <dbReference type="ChEBI" id="CHEBI:15378"/>
        <dbReference type="ChEBI" id="CHEBI:16526"/>
        <dbReference type="ChEBI" id="CHEBI:33384"/>
        <dbReference type="ChEBI" id="CHEBI:57287"/>
        <dbReference type="ChEBI" id="CHEBI:57379"/>
        <dbReference type="ChEBI" id="CHEBI:58299"/>
        <dbReference type="EC" id="2.3.1.50"/>
    </reaction>
</comment>
<reference evidence="15" key="2">
    <citation type="submission" date="2023-06" db="EMBL/GenBank/DDBJ databases">
        <authorList>
            <person name="Ma L."/>
            <person name="Liu K.-W."/>
            <person name="Li Z."/>
            <person name="Hsiao Y.-Y."/>
            <person name="Qi Y."/>
            <person name="Fu T."/>
            <person name="Tang G."/>
            <person name="Zhang D."/>
            <person name="Sun W.-H."/>
            <person name="Liu D.-K."/>
            <person name="Li Y."/>
            <person name="Chen G.-Z."/>
            <person name="Liu X.-D."/>
            <person name="Liao X.-Y."/>
            <person name="Jiang Y.-T."/>
            <person name="Yu X."/>
            <person name="Hao Y."/>
            <person name="Huang J."/>
            <person name="Zhao X.-W."/>
            <person name="Ke S."/>
            <person name="Chen Y.-Y."/>
            <person name="Wu W.-L."/>
            <person name="Hsu J.-L."/>
            <person name="Lin Y.-F."/>
            <person name="Huang M.-D."/>
            <person name="Li C.-Y."/>
            <person name="Huang L."/>
            <person name="Wang Z.-W."/>
            <person name="Zhao X."/>
            <person name="Zhong W.-Y."/>
            <person name="Peng D.-H."/>
            <person name="Ahmad S."/>
            <person name="Lan S."/>
            <person name="Zhang J.-S."/>
            <person name="Tsai W.-C."/>
            <person name="Van De Peer Y."/>
            <person name="Liu Z.-J."/>
        </authorList>
    </citation>
    <scope>NUCLEOTIDE SEQUENCE</scope>
    <source>
        <strain evidence="15">CP</strain>
        <tissue evidence="15">Leaves</tissue>
    </source>
</reference>
<comment type="caution">
    <text evidence="15">The sequence shown here is derived from an EMBL/GenBank/DDBJ whole genome shotgun (WGS) entry which is preliminary data.</text>
</comment>
<name>A0AAV9DJA7_ACOCL</name>
<evidence type="ECO:0000256" key="13">
    <source>
        <dbReference type="SAM" id="SignalP"/>
    </source>
</evidence>
<dbReference type="Gene3D" id="3.90.1150.10">
    <property type="entry name" value="Aspartate Aminotransferase, domain 1"/>
    <property type="match status" value="1"/>
</dbReference>
<keyword evidence="16" id="KW-1185">Reference proteome</keyword>
<evidence type="ECO:0000256" key="12">
    <source>
        <dbReference type="ARBA" id="ARBA00048528"/>
    </source>
</evidence>
<dbReference type="InterPro" id="IPR015422">
    <property type="entry name" value="PyrdxlP-dep_Trfase_small"/>
</dbReference>
<keyword evidence="8" id="KW-0663">Pyridoxal phosphate</keyword>
<evidence type="ECO:0000256" key="5">
    <source>
        <dbReference type="ARBA" id="ARBA00008392"/>
    </source>
</evidence>
<reference evidence="15" key="1">
    <citation type="journal article" date="2023" name="Nat. Commun.">
        <title>Diploid and tetraploid genomes of Acorus and the evolution of monocots.</title>
        <authorList>
            <person name="Ma L."/>
            <person name="Liu K.W."/>
            <person name="Li Z."/>
            <person name="Hsiao Y.Y."/>
            <person name="Qi Y."/>
            <person name="Fu T."/>
            <person name="Tang G.D."/>
            <person name="Zhang D."/>
            <person name="Sun W.H."/>
            <person name="Liu D.K."/>
            <person name="Li Y."/>
            <person name="Chen G.Z."/>
            <person name="Liu X.D."/>
            <person name="Liao X.Y."/>
            <person name="Jiang Y.T."/>
            <person name="Yu X."/>
            <person name="Hao Y."/>
            <person name="Huang J."/>
            <person name="Zhao X.W."/>
            <person name="Ke S."/>
            <person name="Chen Y.Y."/>
            <person name="Wu W.L."/>
            <person name="Hsu J.L."/>
            <person name="Lin Y.F."/>
            <person name="Huang M.D."/>
            <person name="Li C.Y."/>
            <person name="Huang L."/>
            <person name="Wang Z.W."/>
            <person name="Zhao X."/>
            <person name="Zhong W.Y."/>
            <person name="Peng D.H."/>
            <person name="Ahmad S."/>
            <person name="Lan S."/>
            <person name="Zhang J.S."/>
            <person name="Tsai W.C."/>
            <person name="Van de Peer Y."/>
            <person name="Liu Z.J."/>
        </authorList>
    </citation>
    <scope>NUCLEOTIDE SEQUENCE</scope>
    <source>
        <strain evidence="15">CP</strain>
    </source>
</reference>
<dbReference type="EC" id="2.3.1.50" evidence="6"/>
<dbReference type="InterPro" id="IPR015421">
    <property type="entry name" value="PyrdxlP-dep_Trfase_major"/>
</dbReference>
<keyword evidence="13" id="KW-0732">Signal</keyword>
<proteinExistence type="inferred from homology"/>
<evidence type="ECO:0000256" key="8">
    <source>
        <dbReference type="ARBA" id="ARBA00022898"/>
    </source>
</evidence>
<sequence>MGHFVIEVLVVVILFLLSRNSYNPPKKPLTEKEIDDLCDEWVPKSLHPPITKEMEEQIQSPILERDEGVHWGVQSGIQLSRSNVVYFKHNDMDSLESALEKYIRENSRAEKIRRYIVVEALYQNSGQIAPLDVIVKLKEKYRFRVMLEESNSFGVFGASGRGLSEHYGVPIEKIDIITAGMGHALATDGGFCTGSVRVVDHQRLSSAGYVFSASLPPYLASAAITALDHLEGNPDVITKLRSNIVLLWNGLSDIVGLSISSNTLSPIVYLKLKKSTGSFKGDMQLLDDIAQRALKEDSLLIGTSKKSTLDKCDLPAGIRLFVSAGHSESDIQKAAESLKRIAALLLSDLN</sequence>
<evidence type="ECO:0000259" key="14">
    <source>
        <dbReference type="Pfam" id="PF00155"/>
    </source>
</evidence>
<dbReference type="InterPro" id="IPR015424">
    <property type="entry name" value="PyrdxlP-dep_Trfase"/>
</dbReference>
<evidence type="ECO:0000256" key="11">
    <source>
        <dbReference type="ARBA" id="ARBA00023315"/>
    </source>
</evidence>
<evidence type="ECO:0000256" key="7">
    <source>
        <dbReference type="ARBA" id="ARBA00022679"/>
    </source>
</evidence>
<evidence type="ECO:0000256" key="3">
    <source>
        <dbReference type="ARBA" id="ARBA00004760"/>
    </source>
</evidence>
<evidence type="ECO:0000256" key="6">
    <source>
        <dbReference type="ARBA" id="ARBA00013220"/>
    </source>
</evidence>
<accession>A0AAV9DJA7</accession>
<evidence type="ECO:0000256" key="1">
    <source>
        <dbReference type="ARBA" id="ARBA00001933"/>
    </source>
</evidence>
<dbReference type="GO" id="GO:0005789">
    <property type="term" value="C:endoplasmic reticulum membrane"/>
    <property type="evidence" value="ECO:0007669"/>
    <property type="project" value="UniProtKB-SubCell"/>
</dbReference>
<evidence type="ECO:0000256" key="4">
    <source>
        <dbReference type="ARBA" id="ARBA00004991"/>
    </source>
</evidence>
<dbReference type="SUPFAM" id="SSF53383">
    <property type="entry name" value="PLP-dependent transferases"/>
    <property type="match status" value="1"/>
</dbReference>
<dbReference type="Pfam" id="PF00155">
    <property type="entry name" value="Aminotran_1_2"/>
    <property type="match status" value="1"/>
</dbReference>
<keyword evidence="11" id="KW-0012">Acyltransferase</keyword>
<comment type="pathway">
    <text evidence="4">Sphingolipid metabolism.</text>
</comment>
<evidence type="ECO:0000313" key="15">
    <source>
        <dbReference type="EMBL" id="KAK1301257.1"/>
    </source>
</evidence>
<gene>
    <name evidence="15" type="ORF">QJS10_CPB13g01341</name>
</gene>
<dbReference type="AlphaFoldDB" id="A0AAV9DJA7"/>
<dbReference type="GO" id="GO:0004758">
    <property type="term" value="F:serine C-palmitoyltransferase activity"/>
    <property type="evidence" value="ECO:0007669"/>
    <property type="project" value="UniProtKB-EC"/>
</dbReference>
<comment type="cofactor">
    <cofactor evidence="1">
        <name>pyridoxal 5'-phosphate</name>
        <dbReference type="ChEBI" id="CHEBI:597326"/>
    </cofactor>
</comment>
<evidence type="ECO:0000256" key="2">
    <source>
        <dbReference type="ARBA" id="ARBA00004389"/>
    </source>
</evidence>
<dbReference type="Gene3D" id="3.40.640.10">
    <property type="entry name" value="Type I PLP-dependent aspartate aminotransferase-like (Major domain)"/>
    <property type="match status" value="1"/>
</dbReference>
<evidence type="ECO:0000256" key="10">
    <source>
        <dbReference type="ARBA" id="ARBA00023098"/>
    </source>
</evidence>
<dbReference type="GO" id="GO:0030170">
    <property type="term" value="F:pyridoxal phosphate binding"/>
    <property type="evidence" value="ECO:0007669"/>
    <property type="project" value="InterPro"/>
</dbReference>
<dbReference type="GO" id="GO:0046513">
    <property type="term" value="P:ceramide biosynthetic process"/>
    <property type="evidence" value="ECO:0007669"/>
    <property type="project" value="TreeGrafter"/>
</dbReference>
<dbReference type="InterPro" id="IPR050087">
    <property type="entry name" value="AON_synthase_class-II"/>
</dbReference>
<dbReference type="InterPro" id="IPR004839">
    <property type="entry name" value="Aminotransferase_I/II_large"/>
</dbReference>
<feature type="chain" id="PRO_5043720666" description="serine C-palmitoyltransferase" evidence="13">
    <location>
        <begin position="22"/>
        <end position="350"/>
    </location>
</feature>
<organism evidence="15 16">
    <name type="scientific">Acorus calamus</name>
    <name type="common">Sweet flag</name>
    <dbReference type="NCBI Taxonomy" id="4465"/>
    <lineage>
        <taxon>Eukaryota</taxon>
        <taxon>Viridiplantae</taxon>
        <taxon>Streptophyta</taxon>
        <taxon>Embryophyta</taxon>
        <taxon>Tracheophyta</taxon>
        <taxon>Spermatophyta</taxon>
        <taxon>Magnoliopsida</taxon>
        <taxon>Liliopsida</taxon>
        <taxon>Acoraceae</taxon>
        <taxon>Acorus</taxon>
    </lineage>
</organism>
<comment type="similarity">
    <text evidence="5">Belongs to the class-II pyridoxal-phosphate-dependent aminotransferase family.</text>
</comment>
<dbReference type="PANTHER" id="PTHR13693:SF2">
    <property type="entry name" value="SERINE PALMITOYLTRANSFERASE 1"/>
    <property type="match status" value="1"/>
</dbReference>
<dbReference type="Proteomes" id="UP001180020">
    <property type="component" value="Unassembled WGS sequence"/>
</dbReference>
<keyword evidence="10" id="KW-0443">Lipid metabolism</keyword>
<comment type="subcellular location">
    <subcellularLocation>
        <location evidence="2">Endoplasmic reticulum membrane</location>
        <topology evidence="2">Single-pass membrane protein</topology>
    </subcellularLocation>
</comment>
<evidence type="ECO:0000313" key="16">
    <source>
        <dbReference type="Proteomes" id="UP001180020"/>
    </source>
</evidence>
<dbReference type="GO" id="GO:0046512">
    <property type="term" value="P:sphingosine biosynthetic process"/>
    <property type="evidence" value="ECO:0007669"/>
    <property type="project" value="TreeGrafter"/>
</dbReference>